<sequence>MLRERNFVCIIPAKGNSTGLNGKNMRIVAGKPLVYWAIKHAKDSGIHDRIIVSSDFPDIGEYAESLGVEWQRRPDAFCTPNVGVPDIMPFVLSRLDKKYDYVQVLEPTAPLVDGIDISKAAIKLVANKADMIISICPATAPLGYAAPLPHINKEGHVRLTDWFPKSLRHKNRQQCKTFYQLDGNIYIAKSSIWKNKEDYWKKDIMPFIMPINKYVDIDDETDLMVADMRLRELYPSGIKGCIQNVINRFSPKPNFRERDFCA</sequence>
<dbReference type="GO" id="GO:0008781">
    <property type="term" value="F:N-acylneuraminate cytidylyltransferase activity"/>
    <property type="evidence" value="ECO:0007669"/>
    <property type="project" value="TreeGrafter"/>
</dbReference>
<dbReference type="SUPFAM" id="SSF53448">
    <property type="entry name" value="Nucleotide-diphospho-sugar transferases"/>
    <property type="match status" value="1"/>
</dbReference>
<dbReference type="AlphaFoldDB" id="X0S0I0"/>
<proteinExistence type="predicted"/>
<dbReference type="PANTHER" id="PTHR21485:SF6">
    <property type="entry name" value="N-ACYLNEURAMINATE CYTIDYLYLTRANSFERASE-RELATED"/>
    <property type="match status" value="1"/>
</dbReference>
<dbReference type="Gene3D" id="3.90.550.10">
    <property type="entry name" value="Spore Coat Polysaccharide Biosynthesis Protein SpsA, Chain A"/>
    <property type="match status" value="1"/>
</dbReference>
<dbReference type="EMBL" id="BARS01003818">
    <property type="protein sequence ID" value="GAF68776.1"/>
    <property type="molecule type" value="Genomic_DNA"/>
</dbReference>
<evidence type="ECO:0000313" key="1">
    <source>
        <dbReference type="EMBL" id="GAF68776.1"/>
    </source>
</evidence>
<dbReference type="CDD" id="cd02513">
    <property type="entry name" value="CMP-NeuAc_Synthase"/>
    <property type="match status" value="1"/>
</dbReference>
<gene>
    <name evidence="1" type="ORF">S01H1_07401</name>
</gene>
<dbReference type="InterPro" id="IPR003329">
    <property type="entry name" value="Cytidylyl_trans"/>
</dbReference>
<protein>
    <recommendedName>
        <fullName evidence="2">Acylneuraminate cytidylyltransferase</fullName>
    </recommendedName>
</protein>
<organism evidence="1">
    <name type="scientific">marine sediment metagenome</name>
    <dbReference type="NCBI Taxonomy" id="412755"/>
    <lineage>
        <taxon>unclassified sequences</taxon>
        <taxon>metagenomes</taxon>
        <taxon>ecological metagenomes</taxon>
    </lineage>
</organism>
<dbReference type="PANTHER" id="PTHR21485">
    <property type="entry name" value="HAD SUPERFAMILY MEMBERS CMAS AND KDSC"/>
    <property type="match status" value="1"/>
</dbReference>
<dbReference type="InterPro" id="IPR029044">
    <property type="entry name" value="Nucleotide-diphossugar_trans"/>
</dbReference>
<accession>X0S0I0</accession>
<dbReference type="InterPro" id="IPR050793">
    <property type="entry name" value="CMP-NeuNAc_synthase"/>
</dbReference>
<dbReference type="Pfam" id="PF02348">
    <property type="entry name" value="CTP_transf_3"/>
    <property type="match status" value="1"/>
</dbReference>
<comment type="caution">
    <text evidence="1">The sequence shown here is derived from an EMBL/GenBank/DDBJ whole genome shotgun (WGS) entry which is preliminary data.</text>
</comment>
<reference evidence="1" key="1">
    <citation type="journal article" date="2014" name="Front. Microbiol.">
        <title>High frequency of phylogenetically diverse reductive dehalogenase-homologous genes in deep subseafloor sedimentary metagenomes.</title>
        <authorList>
            <person name="Kawai M."/>
            <person name="Futagami T."/>
            <person name="Toyoda A."/>
            <person name="Takaki Y."/>
            <person name="Nishi S."/>
            <person name="Hori S."/>
            <person name="Arai W."/>
            <person name="Tsubouchi T."/>
            <person name="Morono Y."/>
            <person name="Uchiyama I."/>
            <person name="Ito T."/>
            <person name="Fujiyama A."/>
            <person name="Inagaki F."/>
            <person name="Takami H."/>
        </authorList>
    </citation>
    <scope>NUCLEOTIDE SEQUENCE</scope>
    <source>
        <strain evidence="1">Expedition CK06-06</strain>
    </source>
</reference>
<name>X0S0I0_9ZZZZ</name>
<evidence type="ECO:0008006" key="2">
    <source>
        <dbReference type="Google" id="ProtNLM"/>
    </source>
</evidence>